<organism evidence="2">
    <name type="scientific">marine sediment metagenome</name>
    <dbReference type="NCBI Taxonomy" id="412755"/>
    <lineage>
        <taxon>unclassified sequences</taxon>
        <taxon>metagenomes</taxon>
        <taxon>ecological metagenomes</taxon>
    </lineage>
</organism>
<dbReference type="PROSITE" id="PS50902">
    <property type="entry name" value="FLAVODOXIN_LIKE"/>
    <property type="match status" value="1"/>
</dbReference>
<gene>
    <name evidence="2" type="ORF">S12H4_57234</name>
</gene>
<dbReference type="AlphaFoldDB" id="X1UWJ5"/>
<protein>
    <recommendedName>
        <fullName evidence="1">Flavodoxin-like domain-containing protein</fullName>
    </recommendedName>
</protein>
<accession>X1UWJ5</accession>
<proteinExistence type="predicted"/>
<name>X1UWJ5_9ZZZZ</name>
<dbReference type="SUPFAM" id="SSF52218">
    <property type="entry name" value="Flavoproteins"/>
    <property type="match status" value="1"/>
</dbReference>
<reference evidence="2" key="1">
    <citation type="journal article" date="2014" name="Front. Microbiol.">
        <title>High frequency of phylogenetically diverse reductive dehalogenase-homologous genes in deep subseafloor sedimentary metagenomes.</title>
        <authorList>
            <person name="Kawai M."/>
            <person name="Futagami T."/>
            <person name="Toyoda A."/>
            <person name="Takaki Y."/>
            <person name="Nishi S."/>
            <person name="Hori S."/>
            <person name="Arai W."/>
            <person name="Tsubouchi T."/>
            <person name="Morono Y."/>
            <person name="Uchiyama I."/>
            <person name="Ito T."/>
            <person name="Fujiyama A."/>
            <person name="Inagaki F."/>
            <person name="Takami H."/>
        </authorList>
    </citation>
    <scope>NUCLEOTIDE SEQUENCE</scope>
    <source>
        <strain evidence="2">Expedition CK06-06</strain>
    </source>
</reference>
<dbReference type="InterPro" id="IPR029039">
    <property type="entry name" value="Flavoprotein-like_sf"/>
</dbReference>
<feature type="non-terminal residue" evidence="2">
    <location>
        <position position="136"/>
    </location>
</feature>
<feature type="domain" description="Flavodoxin-like" evidence="1">
    <location>
        <begin position="5"/>
        <end position="136"/>
    </location>
</feature>
<dbReference type="InterPro" id="IPR008254">
    <property type="entry name" value="Flavodoxin/NO_synth"/>
</dbReference>
<dbReference type="Pfam" id="PF00258">
    <property type="entry name" value="Flavodoxin_1"/>
    <property type="match status" value="1"/>
</dbReference>
<dbReference type="Gene3D" id="3.40.50.360">
    <property type="match status" value="1"/>
</dbReference>
<evidence type="ECO:0000313" key="2">
    <source>
        <dbReference type="EMBL" id="GAJ21868.1"/>
    </source>
</evidence>
<comment type="caution">
    <text evidence="2">The sequence shown here is derived from an EMBL/GenBank/DDBJ whole genome shotgun (WGS) entry which is preliminary data.</text>
</comment>
<sequence>MVKALVLYHSQEFGNTAAMAEAVAEGLQGAGCEVHLFNTNEGRFDVTQFPQYDCAAFGSPDYYSYIAGGVKTFMDDHYIHDVRKGLDGLKEKPYALFYSHGGGGRVKDVMQDIFKRVGKQIGEPVGSRGKPDPQVL</sequence>
<evidence type="ECO:0000259" key="1">
    <source>
        <dbReference type="PROSITE" id="PS50902"/>
    </source>
</evidence>
<dbReference type="EMBL" id="BARW01036975">
    <property type="protein sequence ID" value="GAJ21868.1"/>
    <property type="molecule type" value="Genomic_DNA"/>
</dbReference>
<dbReference type="GO" id="GO:0010181">
    <property type="term" value="F:FMN binding"/>
    <property type="evidence" value="ECO:0007669"/>
    <property type="project" value="InterPro"/>
</dbReference>